<evidence type="ECO:0000313" key="3">
    <source>
        <dbReference type="EMBL" id="EGQ16550.1"/>
    </source>
</evidence>
<feature type="region of interest" description="Disordered" evidence="1">
    <location>
        <begin position="53"/>
        <end position="78"/>
    </location>
</feature>
<feature type="transmembrane region" description="Helical" evidence="2">
    <location>
        <begin position="6"/>
        <end position="24"/>
    </location>
</feature>
<gene>
    <name evidence="3" type="ORF">HMPREF9136_0399</name>
</gene>
<organism evidence="3 4">
    <name type="scientific">Prevotella dentalis (strain ATCC 49559 / DSM 3688 / JCM 13448 / NCTC 12043 / ES 2772)</name>
    <name type="common">Mitsuokella dentalis</name>
    <dbReference type="NCBI Taxonomy" id="908937"/>
    <lineage>
        <taxon>Bacteria</taxon>
        <taxon>Pseudomonadati</taxon>
        <taxon>Bacteroidota</taxon>
        <taxon>Bacteroidia</taxon>
        <taxon>Bacteroidales</taxon>
        <taxon>Prevotellaceae</taxon>
        <taxon>Prevotella</taxon>
    </lineage>
</organism>
<reference evidence="3 4" key="1">
    <citation type="submission" date="2011-04" db="EMBL/GenBank/DDBJ databases">
        <authorList>
            <person name="Muzny D."/>
            <person name="Qin X."/>
            <person name="Deng J."/>
            <person name="Jiang H."/>
            <person name="Liu Y."/>
            <person name="Qu J."/>
            <person name="Song X.-Z."/>
            <person name="Zhang L."/>
            <person name="Thornton R."/>
            <person name="Coyle M."/>
            <person name="Francisco L."/>
            <person name="Jackson L."/>
            <person name="Javaid M."/>
            <person name="Korchina V."/>
            <person name="Kovar C."/>
            <person name="Mata R."/>
            <person name="Mathew T."/>
            <person name="Ngo R."/>
            <person name="Nguyen L."/>
            <person name="Nguyen N."/>
            <person name="Okwuonu G."/>
            <person name="Ongeri F."/>
            <person name="Pham C."/>
            <person name="Simmons D."/>
            <person name="Wilczek-Boney K."/>
            <person name="Hale W."/>
            <person name="Jakkamsetti A."/>
            <person name="Pham P."/>
            <person name="Ruth R."/>
            <person name="San Lucas F."/>
            <person name="Warren J."/>
            <person name="Zhang J."/>
            <person name="Zhao Z."/>
            <person name="Zhou C."/>
            <person name="Zhu D."/>
            <person name="Lee S."/>
            <person name="Bess C."/>
            <person name="Blankenburg K."/>
            <person name="Forbes L."/>
            <person name="Fu Q."/>
            <person name="Gubbala S."/>
            <person name="Hirani K."/>
            <person name="Jayaseelan J.C."/>
            <person name="Lara F."/>
            <person name="Munidasa M."/>
            <person name="Palculict T."/>
            <person name="Patil S."/>
            <person name="Pu L.-L."/>
            <person name="Saada N."/>
            <person name="Tang L."/>
            <person name="Weissenberger G."/>
            <person name="Zhu Y."/>
            <person name="Hemphill L."/>
            <person name="Shang Y."/>
            <person name="Youmans B."/>
            <person name="Ayvaz T."/>
            <person name="Ross M."/>
            <person name="Santibanez J."/>
            <person name="Aqrawi P."/>
            <person name="Gross S."/>
            <person name="Joshi V."/>
            <person name="Fowler G."/>
            <person name="Nazareth L."/>
            <person name="Reid J."/>
            <person name="Worley K."/>
            <person name="Petrosino J."/>
            <person name="Highlander S."/>
            <person name="Gibbs R."/>
        </authorList>
    </citation>
    <scope>NUCLEOTIDE SEQUENCE [LARGE SCALE GENOMIC DNA]</scope>
    <source>
        <strain evidence="3 4">DSM 3688</strain>
    </source>
</reference>
<proteinExistence type="predicted"/>
<evidence type="ECO:0000313" key="4">
    <source>
        <dbReference type="Proteomes" id="UP000007820"/>
    </source>
</evidence>
<evidence type="ECO:0000256" key="1">
    <source>
        <dbReference type="SAM" id="MobiDB-lite"/>
    </source>
</evidence>
<dbReference type="EMBL" id="AFPW01000006">
    <property type="protein sequence ID" value="EGQ16550.1"/>
    <property type="molecule type" value="Genomic_DNA"/>
</dbReference>
<keyword evidence="2" id="KW-1133">Transmembrane helix</keyword>
<dbReference type="AlphaFoldDB" id="F9D0M1"/>
<dbReference type="Proteomes" id="UP000007820">
    <property type="component" value="Unassembled WGS sequence"/>
</dbReference>
<evidence type="ECO:0000256" key="2">
    <source>
        <dbReference type="SAM" id="Phobius"/>
    </source>
</evidence>
<sequence length="78" mass="9457">MDIFWNNQTFGQVFALFWIFKVIIRRRFRWFLLYFRKFARAFARVPFPKDGRWREGVAQLPGTRTSGETKGQGRDHND</sequence>
<keyword evidence="2" id="KW-0812">Transmembrane</keyword>
<protein>
    <submittedName>
        <fullName evidence="3">Uncharacterized protein</fullName>
    </submittedName>
</protein>
<accession>F9D0M1</accession>
<comment type="caution">
    <text evidence="3">The sequence shown here is derived from an EMBL/GenBank/DDBJ whole genome shotgun (WGS) entry which is preliminary data.</text>
</comment>
<name>F9D0M1_PREDD</name>
<keyword evidence="2" id="KW-0472">Membrane</keyword>